<dbReference type="CDD" id="cd00520">
    <property type="entry name" value="RRF"/>
    <property type="match status" value="1"/>
</dbReference>
<dbReference type="SUPFAM" id="SSF55194">
    <property type="entry name" value="Ribosome recycling factor, RRF"/>
    <property type="match status" value="1"/>
</dbReference>
<dbReference type="Proteomes" id="UP000220251">
    <property type="component" value="Unassembled WGS sequence"/>
</dbReference>
<sequence>MGIKEQTEQGMKEAINHLTQELKNIRTGRANPGILDSISVEIYGSQMRIRDVANITVPEPRQLLITPYDKSNTSTIGKAIDKANLGFRPVVEGDVVRINFPAMDESVRKDMIKLCHKRREEAKVSIRNVRAHSNKIVREEKNGGKISEDQCVHHEKDIQTLTDKYCKIADDLSAQKEKEVSTV</sequence>
<comment type="subcellular location">
    <subcellularLocation>
        <location evidence="3">Cytoplasm</location>
    </subcellularLocation>
</comment>
<accession>A0A0H5DSR2</accession>
<dbReference type="GO" id="GO:0043023">
    <property type="term" value="F:ribosomal large subunit binding"/>
    <property type="evidence" value="ECO:0007669"/>
    <property type="project" value="TreeGrafter"/>
</dbReference>
<name>A0A0H5DSR2_9BACT</name>
<organism evidence="5 6">
    <name type="scientific">Estrella lausannensis</name>
    <dbReference type="NCBI Taxonomy" id="483423"/>
    <lineage>
        <taxon>Bacteria</taxon>
        <taxon>Pseudomonadati</taxon>
        <taxon>Chlamydiota</taxon>
        <taxon>Chlamydiia</taxon>
        <taxon>Parachlamydiales</taxon>
        <taxon>Candidatus Criblamydiaceae</taxon>
        <taxon>Estrella</taxon>
    </lineage>
</organism>
<evidence type="ECO:0000256" key="2">
    <source>
        <dbReference type="ARBA" id="ARBA00022917"/>
    </source>
</evidence>
<dbReference type="GO" id="GO:0005737">
    <property type="term" value="C:cytoplasm"/>
    <property type="evidence" value="ECO:0007669"/>
    <property type="project" value="UniProtKB-SubCell"/>
</dbReference>
<dbReference type="HAMAP" id="MF_00040">
    <property type="entry name" value="RRF"/>
    <property type="match status" value="1"/>
</dbReference>
<feature type="domain" description="Ribosome recycling factor" evidence="4">
    <location>
        <begin position="19"/>
        <end position="180"/>
    </location>
</feature>
<dbReference type="RefSeq" id="WP_098038702.1">
    <property type="nucleotide sequence ID" value="NZ_CWGJ01000025.1"/>
</dbReference>
<reference evidence="6" key="1">
    <citation type="submission" date="2015-06" db="EMBL/GenBank/DDBJ databases">
        <authorList>
            <person name="Bertelli C."/>
        </authorList>
    </citation>
    <scope>NUCLEOTIDE SEQUENCE [LARGE SCALE GENOMIC DNA]</scope>
    <source>
        <strain evidence="6">CRIB-30</strain>
    </source>
</reference>
<evidence type="ECO:0000256" key="1">
    <source>
        <dbReference type="ARBA" id="ARBA00005912"/>
    </source>
</evidence>
<dbReference type="FunFam" id="3.30.1360.40:FF:000001">
    <property type="entry name" value="Ribosome-recycling factor"/>
    <property type="match status" value="1"/>
</dbReference>
<dbReference type="InterPro" id="IPR023584">
    <property type="entry name" value="Ribosome_recyc_fac_dom"/>
</dbReference>
<proteinExistence type="inferred from homology"/>
<dbReference type="PANTHER" id="PTHR20982">
    <property type="entry name" value="RIBOSOME RECYCLING FACTOR"/>
    <property type="match status" value="1"/>
</dbReference>
<evidence type="ECO:0000256" key="3">
    <source>
        <dbReference type="HAMAP-Rule" id="MF_00040"/>
    </source>
</evidence>
<keyword evidence="6" id="KW-1185">Reference proteome</keyword>
<dbReference type="PANTHER" id="PTHR20982:SF3">
    <property type="entry name" value="MITOCHONDRIAL RIBOSOME RECYCLING FACTOR PSEUDO 1"/>
    <property type="match status" value="1"/>
</dbReference>
<dbReference type="AlphaFoldDB" id="A0A0H5DSR2"/>
<keyword evidence="3" id="KW-0963">Cytoplasm</keyword>
<dbReference type="Pfam" id="PF01765">
    <property type="entry name" value="RRF"/>
    <property type="match status" value="1"/>
</dbReference>
<dbReference type="GO" id="GO:0006415">
    <property type="term" value="P:translational termination"/>
    <property type="evidence" value="ECO:0007669"/>
    <property type="project" value="UniProtKB-UniRule"/>
</dbReference>
<dbReference type="EMBL" id="CWGJ01000025">
    <property type="protein sequence ID" value="CRX38839.1"/>
    <property type="molecule type" value="Genomic_DNA"/>
</dbReference>
<comment type="similarity">
    <text evidence="1 3">Belongs to the RRF family.</text>
</comment>
<dbReference type="InterPro" id="IPR002661">
    <property type="entry name" value="Ribosome_recyc_fac"/>
</dbReference>
<keyword evidence="2 3" id="KW-0648">Protein biosynthesis</keyword>
<dbReference type="Gene3D" id="1.10.132.20">
    <property type="entry name" value="Ribosome-recycling factor"/>
    <property type="match status" value="1"/>
</dbReference>
<evidence type="ECO:0000259" key="4">
    <source>
        <dbReference type="Pfam" id="PF01765"/>
    </source>
</evidence>
<dbReference type="InterPro" id="IPR036191">
    <property type="entry name" value="RRF_sf"/>
</dbReference>
<gene>
    <name evidence="3 5" type="primary">frr</name>
    <name evidence="5" type="ORF">ELAC_1509</name>
</gene>
<evidence type="ECO:0000313" key="5">
    <source>
        <dbReference type="EMBL" id="CRX38839.1"/>
    </source>
</evidence>
<dbReference type="Gene3D" id="3.30.1360.40">
    <property type="match status" value="1"/>
</dbReference>
<protein>
    <recommendedName>
        <fullName evidence="3">Ribosome-recycling factor</fullName>
        <shortName evidence="3">RRF</shortName>
    </recommendedName>
    <alternativeName>
        <fullName evidence="3">Ribosome-releasing factor</fullName>
    </alternativeName>
</protein>
<dbReference type="OrthoDB" id="9804006at2"/>
<evidence type="ECO:0000313" key="6">
    <source>
        <dbReference type="Proteomes" id="UP000220251"/>
    </source>
</evidence>
<comment type="function">
    <text evidence="3">Responsible for the release of ribosomes from messenger RNA at the termination of protein biosynthesis. May increase the efficiency of translation by recycling ribosomes from one round of translation to another.</text>
</comment>
<dbReference type="NCBIfam" id="TIGR00496">
    <property type="entry name" value="frr"/>
    <property type="match status" value="1"/>
</dbReference>